<dbReference type="PANTHER" id="PTHR47955:SF8">
    <property type="entry name" value="CYTOCHROME P450 71D11-LIKE"/>
    <property type="match status" value="1"/>
</dbReference>
<dbReference type="InterPro" id="IPR002401">
    <property type="entry name" value="Cyt_P450_E_grp-I"/>
</dbReference>
<reference evidence="10" key="1">
    <citation type="submission" date="2022-08" db="EMBL/GenBank/DDBJ databases">
        <authorList>
            <person name="Gutierrez-Valencia J."/>
        </authorList>
    </citation>
    <scope>NUCLEOTIDE SEQUENCE</scope>
</reference>
<evidence type="ECO:0000256" key="1">
    <source>
        <dbReference type="ARBA" id="ARBA00001971"/>
    </source>
</evidence>
<dbReference type="GO" id="GO:0020037">
    <property type="term" value="F:heme binding"/>
    <property type="evidence" value="ECO:0007669"/>
    <property type="project" value="InterPro"/>
</dbReference>
<dbReference type="Gene3D" id="1.10.630.10">
    <property type="entry name" value="Cytochrome P450"/>
    <property type="match status" value="1"/>
</dbReference>
<organism evidence="10 11">
    <name type="scientific">Linum tenue</name>
    <dbReference type="NCBI Taxonomy" id="586396"/>
    <lineage>
        <taxon>Eukaryota</taxon>
        <taxon>Viridiplantae</taxon>
        <taxon>Streptophyta</taxon>
        <taxon>Embryophyta</taxon>
        <taxon>Tracheophyta</taxon>
        <taxon>Spermatophyta</taxon>
        <taxon>Magnoliopsida</taxon>
        <taxon>eudicotyledons</taxon>
        <taxon>Gunneridae</taxon>
        <taxon>Pentapetalae</taxon>
        <taxon>rosids</taxon>
        <taxon>fabids</taxon>
        <taxon>Malpighiales</taxon>
        <taxon>Linaceae</taxon>
        <taxon>Linum</taxon>
    </lineage>
</organism>
<dbReference type="GO" id="GO:0005506">
    <property type="term" value="F:iron ion binding"/>
    <property type="evidence" value="ECO:0007669"/>
    <property type="project" value="InterPro"/>
</dbReference>
<dbReference type="EMBL" id="CAMGYJ010000008">
    <property type="protein sequence ID" value="CAI0455246.1"/>
    <property type="molecule type" value="Genomic_DNA"/>
</dbReference>
<dbReference type="InterPro" id="IPR001128">
    <property type="entry name" value="Cyt_P450"/>
</dbReference>
<gene>
    <name evidence="10" type="ORF">LITE_LOCUS32264</name>
</gene>
<dbReference type="PANTHER" id="PTHR47955">
    <property type="entry name" value="CYTOCHROME P450 FAMILY 71 PROTEIN"/>
    <property type="match status" value="1"/>
</dbReference>
<name>A0AAV0NA55_9ROSI</name>
<keyword evidence="4 8" id="KW-0479">Metal-binding</keyword>
<dbReference type="PRINTS" id="PR00385">
    <property type="entry name" value="P450"/>
</dbReference>
<evidence type="ECO:0000256" key="8">
    <source>
        <dbReference type="PIRSR" id="PIRSR602401-1"/>
    </source>
</evidence>
<dbReference type="Pfam" id="PF00067">
    <property type="entry name" value="p450"/>
    <property type="match status" value="1"/>
</dbReference>
<keyword evidence="9" id="KW-1133">Transmembrane helix</keyword>
<feature type="binding site" description="axial binding residue" evidence="8">
    <location>
        <position position="458"/>
    </location>
    <ligand>
        <name>heme</name>
        <dbReference type="ChEBI" id="CHEBI:30413"/>
    </ligand>
    <ligandPart>
        <name>Fe</name>
        <dbReference type="ChEBI" id="CHEBI:18248"/>
    </ligandPart>
</feature>
<keyword evidence="9" id="KW-0472">Membrane</keyword>
<evidence type="ECO:0000313" key="10">
    <source>
        <dbReference type="EMBL" id="CAI0455246.1"/>
    </source>
</evidence>
<dbReference type="CDD" id="cd11072">
    <property type="entry name" value="CYP71-like"/>
    <property type="match status" value="1"/>
</dbReference>
<evidence type="ECO:0000256" key="3">
    <source>
        <dbReference type="ARBA" id="ARBA00022617"/>
    </source>
</evidence>
<dbReference type="PRINTS" id="PR00463">
    <property type="entry name" value="EP450I"/>
</dbReference>
<accession>A0AAV0NA55</accession>
<comment type="cofactor">
    <cofactor evidence="1 8">
        <name>heme</name>
        <dbReference type="ChEBI" id="CHEBI:30413"/>
    </cofactor>
</comment>
<keyword evidence="6 8" id="KW-0408">Iron</keyword>
<evidence type="ECO:0008006" key="12">
    <source>
        <dbReference type="Google" id="ProtNLM"/>
    </source>
</evidence>
<keyword evidence="9" id="KW-0812">Transmembrane</keyword>
<dbReference type="FunFam" id="1.10.630.10:FF:000043">
    <property type="entry name" value="Cytochrome P450 99A2"/>
    <property type="match status" value="1"/>
</dbReference>
<evidence type="ECO:0000313" key="11">
    <source>
        <dbReference type="Proteomes" id="UP001154282"/>
    </source>
</evidence>
<sequence length="520" mass="58055">MVNLWEQLKELSASSTSLITSIIFLTLLLLLTTTLIVTSSIPKGGGAISPPGPWRLPVIGNLHQLFNNSSLPHRHLGDLARKHGPDVMRLQLGEVPHIVVSSSEAAREVMKTHDVVFASRPFLLAADMMAYAGSDLVFTPYGEAYKHLRKICVAEVLGAARVRYFRPIREDAVADLIRRMAAHGEATVDLSKELFRLTCRVACGTVLGKAEEMDNGFIMKMVGTTVDVLAGFRLSDLFPSLKFLPVVSGYKAKLRKLHVEMEAMLDGIIDDHKQKRATRAAAAGGGEYREDLVDVLLNLQESGDPHFKLTMDNIKGVTLEVFLAGVETSATTMDWTMAEMIKDGRVLRKAQEEVRQVYRGNQNVDESNLHELKYLDLVIKESLRLHPALPLLFPRESREKVEICGYEIPAKTKVIVNAWAIGRDPRYWAESERFLDCSINYRGSDFEFIPFGAGRKMCPRLLYATAIVKLTLANLLYHFDWKVPDGIKPENLDMTEVFTLVVGRKSSLCLIPVAYDTVIS</sequence>
<keyword evidence="11" id="KW-1185">Reference proteome</keyword>
<comment type="similarity">
    <text evidence="2">Belongs to the cytochrome P450 family.</text>
</comment>
<keyword evidence="3 8" id="KW-0349">Heme</keyword>
<dbReference type="AlphaFoldDB" id="A0AAV0NA55"/>
<evidence type="ECO:0000256" key="9">
    <source>
        <dbReference type="SAM" id="Phobius"/>
    </source>
</evidence>
<feature type="transmembrane region" description="Helical" evidence="9">
    <location>
        <begin position="18"/>
        <end position="37"/>
    </location>
</feature>
<dbReference type="GO" id="GO:0016705">
    <property type="term" value="F:oxidoreductase activity, acting on paired donors, with incorporation or reduction of molecular oxygen"/>
    <property type="evidence" value="ECO:0007669"/>
    <property type="project" value="InterPro"/>
</dbReference>
<evidence type="ECO:0000256" key="2">
    <source>
        <dbReference type="ARBA" id="ARBA00010617"/>
    </source>
</evidence>
<keyword evidence="5" id="KW-0560">Oxidoreductase</keyword>
<dbReference type="GO" id="GO:0004497">
    <property type="term" value="F:monooxygenase activity"/>
    <property type="evidence" value="ECO:0007669"/>
    <property type="project" value="UniProtKB-KW"/>
</dbReference>
<evidence type="ECO:0000256" key="7">
    <source>
        <dbReference type="ARBA" id="ARBA00023033"/>
    </source>
</evidence>
<keyword evidence="7" id="KW-0503">Monooxygenase</keyword>
<evidence type="ECO:0000256" key="5">
    <source>
        <dbReference type="ARBA" id="ARBA00023002"/>
    </source>
</evidence>
<dbReference type="SUPFAM" id="SSF48264">
    <property type="entry name" value="Cytochrome P450"/>
    <property type="match status" value="1"/>
</dbReference>
<dbReference type="InterPro" id="IPR036396">
    <property type="entry name" value="Cyt_P450_sf"/>
</dbReference>
<protein>
    <recommendedName>
        <fullName evidence="12">Cytochrome P450</fullName>
    </recommendedName>
</protein>
<dbReference type="Proteomes" id="UP001154282">
    <property type="component" value="Unassembled WGS sequence"/>
</dbReference>
<proteinExistence type="inferred from homology"/>
<evidence type="ECO:0000256" key="4">
    <source>
        <dbReference type="ARBA" id="ARBA00022723"/>
    </source>
</evidence>
<evidence type="ECO:0000256" key="6">
    <source>
        <dbReference type="ARBA" id="ARBA00023004"/>
    </source>
</evidence>
<comment type="caution">
    <text evidence="10">The sequence shown here is derived from an EMBL/GenBank/DDBJ whole genome shotgun (WGS) entry which is preliminary data.</text>
</comment>